<dbReference type="InterPro" id="IPR015927">
    <property type="entry name" value="Peptidase_S24_S26A/B/C"/>
</dbReference>
<evidence type="ECO:0000313" key="3">
    <source>
        <dbReference type="Proteomes" id="UP000724686"/>
    </source>
</evidence>
<evidence type="ECO:0000313" key="2">
    <source>
        <dbReference type="EMBL" id="MBM9578887.1"/>
    </source>
</evidence>
<proteinExistence type="predicted"/>
<dbReference type="CDD" id="cd06529">
    <property type="entry name" value="S24_LexA-like"/>
    <property type="match status" value="1"/>
</dbReference>
<name>A0ABS2UET9_9LEPT</name>
<dbReference type="InterPro" id="IPR039418">
    <property type="entry name" value="LexA-like"/>
</dbReference>
<accession>A0ABS2UET9</accession>
<dbReference type="SUPFAM" id="SSF51306">
    <property type="entry name" value="LexA/Signal peptidase"/>
    <property type="match status" value="1"/>
</dbReference>
<dbReference type="InterPro" id="IPR036286">
    <property type="entry name" value="LexA/Signal_pep-like_sf"/>
</dbReference>
<sequence>MLLLENLKLNRTIPLLRTPLHAGFPSPADDYLRKKLDPRDILELNPLSTFYMLIAGHSWEEFNIHDRDIVVIDRSIPPSSGKLAIVTHEGSFALRMLGKIDGQLCFLTQDSTGMILSIEPSSEFQIWGIITFVIHRY</sequence>
<comment type="caution">
    <text evidence="2">The sequence shown here is derived from an EMBL/GenBank/DDBJ whole genome shotgun (WGS) entry which is preliminary data.</text>
</comment>
<gene>
    <name evidence="2" type="ORF">JWG45_17210</name>
</gene>
<dbReference type="EMBL" id="JAFFPU010000069">
    <property type="protein sequence ID" value="MBM9578887.1"/>
    <property type="molecule type" value="Genomic_DNA"/>
</dbReference>
<reference evidence="2 3" key="1">
    <citation type="submission" date="2021-02" db="EMBL/GenBank/DDBJ databases">
        <title>Leptospira ainlahdjerensis sp. nov., Leptospira ainazelensis sp. nov., Leptospira abararensis sp. nov. and Leptospira chreensis sp. nov., four new species isolated from water sources in Algeria.</title>
        <authorList>
            <person name="Amara Korba A."/>
            <person name="Kainiu M."/>
            <person name="Vincent A.T."/>
            <person name="Mariet J.-F."/>
            <person name="Veyrier F.J."/>
            <person name="Goarant C."/>
            <person name="Picardeau M."/>
        </authorList>
    </citation>
    <scope>NUCLEOTIDE SEQUENCE [LARGE SCALE GENOMIC DNA]</scope>
    <source>
        <strain evidence="2 3">201903070</strain>
    </source>
</reference>
<organism evidence="2 3">
    <name type="scientific">Leptospira ainlahdjerensis</name>
    <dbReference type="NCBI Taxonomy" id="2810033"/>
    <lineage>
        <taxon>Bacteria</taxon>
        <taxon>Pseudomonadati</taxon>
        <taxon>Spirochaetota</taxon>
        <taxon>Spirochaetia</taxon>
        <taxon>Leptospirales</taxon>
        <taxon>Leptospiraceae</taxon>
        <taxon>Leptospira</taxon>
    </lineage>
</organism>
<protein>
    <submittedName>
        <fullName evidence="2">Peptidase S24</fullName>
    </submittedName>
</protein>
<dbReference type="Proteomes" id="UP000724686">
    <property type="component" value="Unassembled WGS sequence"/>
</dbReference>
<evidence type="ECO:0000259" key="1">
    <source>
        <dbReference type="Pfam" id="PF00717"/>
    </source>
</evidence>
<feature type="domain" description="Peptidase S24/S26A/S26B/S26C" evidence="1">
    <location>
        <begin position="19"/>
        <end position="130"/>
    </location>
</feature>
<dbReference type="Gene3D" id="2.10.109.10">
    <property type="entry name" value="Umud Fragment, subunit A"/>
    <property type="match status" value="1"/>
</dbReference>
<dbReference type="Pfam" id="PF00717">
    <property type="entry name" value="Peptidase_S24"/>
    <property type="match status" value="1"/>
</dbReference>
<dbReference type="RefSeq" id="WP_205280860.1">
    <property type="nucleotide sequence ID" value="NZ_JAFFPU010000069.1"/>
</dbReference>
<keyword evidence="3" id="KW-1185">Reference proteome</keyword>